<comment type="caution">
    <text evidence="2">The sequence shown here is derived from an EMBL/GenBank/DDBJ whole genome shotgun (WGS) entry which is preliminary data.</text>
</comment>
<organism evidence="2 3">
    <name type="scientific">Meloidogyne graminicola</name>
    <dbReference type="NCBI Taxonomy" id="189291"/>
    <lineage>
        <taxon>Eukaryota</taxon>
        <taxon>Metazoa</taxon>
        <taxon>Ecdysozoa</taxon>
        <taxon>Nematoda</taxon>
        <taxon>Chromadorea</taxon>
        <taxon>Rhabditida</taxon>
        <taxon>Tylenchina</taxon>
        <taxon>Tylenchomorpha</taxon>
        <taxon>Tylenchoidea</taxon>
        <taxon>Meloidogynidae</taxon>
        <taxon>Meloidogyninae</taxon>
        <taxon>Meloidogyne</taxon>
    </lineage>
</organism>
<dbReference type="EMBL" id="JABEBT010000103">
    <property type="protein sequence ID" value="KAF7632388.1"/>
    <property type="molecule type" value="Genomic_DNA"/>
</dbReference>
<accession>A0A8S9ZGG0</accession>
<keyword evidence="3" id="KW-1185">Reference proteome</keyword>
<dbReference type="OrthoDB" id="5897471at2759"/>
<dbReference type="Proteomes" id="UP000605970">
    <property type="component" value="Unassembled WGS sequence"/>
</dbReference>
<gene>
    <name evidence="2" type="ORF">Mgra_00008169</name>
</gene>
<feature type="region of interest" description="Disordered" evidence="1">
    <location>
        <begin position="1"/>
        <end position="24"/>
    </location>
</feature>
<dbReference type="AlphaFoldDB" id="A0A8S9ZGG0"/>
<evidence type="ECO:0000313" key="2">
    <source>
        <dbReference type="EMBL" id="KAF7632388.1"/>
    </source>
</evidence>
<protein>
    <submittedName>
        <fullName evidence="2">Uncharacterized protein</fullName>
    </submittedName>
</protein>
<reference evidence="2" key="1">
    <citation type="journal article" date="2020" name="Ecol. Evol.">
        <title>Genome structure and content of the rice root-knot nematode (Meloidogyne graminicola).</title>
        <authorList>
            <person name="Phan N.T."/>
            <person name="Danchin E.G.J."/>
            <person name="Klopp C."/>
            <person name="Perfus-Barbeoch L."/>
            <person name="Kozlowski D.K."/>
            <person name="Koutsovoulos G.D."/>
            <person name="Lopez-Roques C."/>
            <person name="Bouchez O."/>
            <person name="Zahm M."/>
            <person name="Besnard G."/>
            <person name="Bellafiore S."/>
        </authorList>
    </citation>
    <scope>NUCLEOTIDE SEQUENCE</scope>
    <source>
        <strain evidence="2">VN-18</strain>
    </source>
</reference>
<evidence type="ECO:0000256" key="1">
    <source>
        <dbReference type="SAM" id="MobiDB-lite"/>
    </source>
</evidence>
<name>A0A8S9ZGG0_9BILA</name>
<evidence type="ECO:0000313" key="3">
    <source>
        <dbReference type="Proteomes" id="UP000605970"/>
    </source>
</evidence>
<proteinExistence type="predicted"/>
<sequence>MEKTEEVKQQQQQTFISNKLNGKNEEHNITVNKTTPTEILKKSLKTKSHSQTAIRVGPFAAIREAETERRRRQNGGSMDVEELVDSESLKASMSEGTFTINDKKINKNINRDTKN</sequence>